<dbReference type="PANTHER" id="PTHR16089:SF28">
    <property type="entry name" value="REST COREPRESSOR"/>
    <property type="match status" value="1"/>
</dbReference>
<dbReference type="PROSITE" id="PS51156">
    <property type="entry name" value="ELM2"/>
    <property type="match status" value="1"/>
</dbReference>
<feature type="compositionally biased region" description="Polar residues" evidence="5">
    <location>
        <begin position="102"/>
        <end position="112"/>
    </location>
</feature>
<accession>A0ABP1S0W4</accession>
<evidence type="ECO:0000256" key="1">
    <source>
        <dbReference type="ARBA" id="ARBA00023015"/>
    </source>
</evidence>
<evidence type="ECO:0000256" key="2">
    <source>
        <dbReference type="ARBA" id="ARBA00023163"/>
    </source>
</evidence>
<comment type="caution">
    <text evidence="7">The sequence shown here is derived from an EMBL/GenBank/DDBJ whole genome shotgun (WGS) entry which is preliminary data.</text>
</comment>
<dbReference type="InterPro" id="IPR000949">
    <property type="entry name" value="ELM2_dom"/>
</dbReference>
<feature type="domain" description="ELM2" evidence="6">
    <location>
        <begin position="111"/>
        <end position="196"/>
    </location>
</feature>
<evidence type="ECO:0000313" key="7">
    <source>
        <dbReference type="EMBL" id="CAL8140364.1"/>
    </source>
</evidence>
<feature type="coiled-coil region" evidence="4">
    <location>
        <begin position="320"/>
        <end position="347"/>
    </location>
</feature>
<protein>
    <recommendedName>
        <fullName evidence="6">ELM2 domain-containing protein</fullName>
    </recommendedName>
</protein>
<dbReference type="EMBL" id="CAXLJM020000135">
    <property type="protein sequence ID" value="CAL8140364.1"/>
    <property type="molecule type" value="Genomic_DNA"/>
</dbReference>
<name>A0ABP1S0W4_9HEXA</name>
<keyword evidence="4" id="KW-0175">Coiled coil</keyword>
<keyword evidence="3" id="KW-0539">Nucleus</keyword>
<evidence type="ECO:0000256" key="5">
    <source>
        <dbReference type="SAM" id="MobiDB-lite"/>
    </source>
</evidence>
<dbReference type="SMART" id="SM01189">
    <property type="entry name" value="ELM2"/>
    <property type="match status" value="1"/>
</dbReference>
<keyword evidence="2" id="KW-0804">Transcription</keyword>
<evidence type="ECO:0000313" key="8">
    <source>
        <dbReference type="Proteomes" id="UP001642540"/>
    </source>
</evidence>
<dbReference type="Proteomes" id="UP001642540">
    <property type="component" value="Unassembled WGS sequence"/>
</dbReference>
<proteinExistence type="predicted"/>
<feature type="region of interest" description="Disordered" evidence="5">
    <location>
        <begin position="83"/>
        <end position="115"/>
    </location>
</feature>
<sequence>MQEFYSISCVLPLFTLGRTNSTEMAASQPNRAKELSAYISAIMPKSTIKYLKCVQLTKLAEAEVKRLCKGTIQTQLAPIERAKKMPNPIYHQDSNADDIDNEASQSTSSGKSSRVGENYQAKLPTLIKNKPFYVERDSHHADLQWKPTTKIIESEIDALVSTAKNDFNYSEEQALGVLYYYDFNLEKAKKILPTLVPFKPDELSEEEKMFFAGVIISCEKDLKQMSTLLYRKPMHMTSIVSQYYQWKRECLMKSYIDFSDRDLIPKDPVSRLKGLLASIVSSRKAERSGRIKRQQAVTAGVNPIKINVDELKKMPTTSQSEELNETIKGLEKQIVALKIRNQKTKQRLEFDRRGLPKEGAMSYYRVVFKEDANSIE</sequence>
<gene>
    <name evidence="7" type="ORF">ODALV1_LOCUS28258</name>
</gene>
<keyword evidence="8" id="KW-1185">Reference proteome</keyword>
<organism evidence="7 8">
    <name type="scientific">Orchesella dallaii</name>
    <dbReference type="NCBI Taxonomy" id="48710"/>
    <lineage>
        <taxon>Eukaryota</taxon>
        <taxon>Metazoa</taxon>
        <taxon>Ecdysozoa</taxon>
        <taxon>Arthropoda</taxon>
        <taxon>Hexapoda</taxon>
        <taxon>Collembola</taxon>
        <taxon>Entomobryomorpha</taxon>
        <taxon>Entomobryoidea</taxon>
        <taxon>Orchesellidae</taxon>
        <taxon>Orchesellinae</taxon>
        <taxon>Orchesella</taxon>
    </lineage>
</organism>
<dbReference type="PANTHER" id="PTHR16089">
    <property type="entry name" value="REST COREPRESSOR COREST PROTEIN-RELATED"/>
    <property type="match status" value="1"/>
</dbReference>
<dbReference type="Pfam" id="PF01448">
    <property type="entry name" value="ELM2"/>
    <property type="match status" value="1"/>
</dbReference>
<dbReference type="InterPro" id="IPR051066">
    <property type="entry name" value="Trans_reg/Corepressor"/>
</dbReference>
<evidence type="ECO:0000256" key="3">
    <source>
        <dbReference type="ARBA" id="ARBA00023242"/>
    </source>
</evidence>
<evidence type="ECO:0000256" key="4">
    <source>
        <dbReference type="SAM" id="Coils"/>
    </source>
</evidence>
<keyword evidence="1" id="KW-0805">Transcription regulation</keyword>
<dbReference type="Gene3D" id="4.10.1240.50">
    <property type="match status" value="1"/>
</dbReference>
<evidence type="ECO:0000259" key="6">
    <source>
        <dbReference type="PROSITE" id="PS51156"/>
    </source>
</evidence>
<reference evidence="7 8" key="1">
    <citation type="submission" date="2024-08" db="EMBL/GenBank/DDBJ databases">
        <authorList>
            <person name="Cucini C."/>
            <person name="Frati F."/>
        </authorList>
    </citation>
    <scope>NUCLEOTIDE SEQUENCE [LARGE SCALE GENOMIC DNA]</scope>
</reference>